<name>A0A7C3YUU5_UNCW3</name>
<dbReference type="Pfam" id="PF18962">
    <property type="entry name" value="Por_Secre_tail"/>
    <property type="match status" value="1"/>
</dbReference>
<evidence type="ECO:0000313" key="2">
    <source>
        <dbReference type="EMBL" id="HGE99495.1"/>
    </source>
</evidence>
<dbReference type="SUPFAM" id="SSF51261">
    <property type="entry name" value="Duplicated hybrid motif"/>
    <property type="match status" value="1"/>
</dbReference>
<dbReference type="EMBL" id="DTMQ01000037">
    <property type="protein sequence ID" value="HGE99495.1"/>
    <property type="molecule type" value="Genomic_DNA"/>
</dbReference>
<proteinExistence type="predicted"/>
<accession>A0A7C3YUU5</accession>
<organism evidence="2">
    <name type="scientific">candidate division WOR-3 bacterium</name>
    <dbReference type="NCBI Taxonomy" id="2052148"/>
    <lineage>
        <taxon>Bacteria</taxon>
        <taxon>Bacteria division WOR-3</taxon>
    </lineage>
</organism>
<dbReference type="AlphaFoldDB" id="A0A7C3YUU5"/>
<gene>
    <name evidence="2" type="ORF">ENX07_05435</name>
</gene>
<feature type="domain" description="Secretion system C-terminal sorting" evidence="1">
    <location>
        <begin position="573"/>
        <end position="640"/>
    </location>
</feature>
<dbReference type="NCBIfam" id="TIGR04183">
    <property type="entry name" value="Por_Secre_tail"/>
    <property type="match status" value="1"/>
</dbReference>
<dbReference type="Gene3D" id="2.70.70.10">
    <property type="entry name" value="Glucose Permease (Domain IIA)"/>
    <property type="match status" value="1"/>
</dbReference>
<comment type="caution">
    <text evidence="2">The sequence shown here is derived from an EMBL/GenBank/DDBJ whole genome shotgun (WGS) entry which is preliminary data.</text>
</comment>
<dbReference type="InterPro" id="IPR026444">
    <property type="entry name" value="Secre_tail"/>
</dbReference>
<protein>
    <submittedName>
        <fullName evidence="2">T9SS type A sorting domain-containing protein</fullName>
    </submittedName>
</protein>
<dbReference type="InterPro" id="IPR011055">
    <property type="entry name" value="Dup_hybrid_motif"/>
</dbReference>
<evidence type="ECO:0000259" key="1">
    <source>
        <dbReference type="Pfam" id="PF18962"/>
    </source>
</evidence>
<reference evidence="2" key="1">
    <citation type="journal article" date="2020" name="mSystems">
        <title>Genome- and Community-Level Interaction Insights into Carbon Utilization and Element Cycling Functions of Hydrothermarchaeota in Hydrothermal Sediment.</title>
        <authorList>
            <person name="Zhou Z."/>
            <person name="Liu Y."/>
            <person name="Xu W."/>
            <person name="Pan J."/>
            <person name="Luo Z.H."/>
            <person name="Li M."/>
        </authorList>
    </citation>
    <scope>NUCLEOTIDE SEQUENCE [LARGE SCALE GENOMIC DNA]</scope>
    <source>
        <strain evidence="2">SpSt-906</strain>
    </source>
</reference>
<sequence length="642" mass="72181">MNTGIKIISFLLISSFGLVFGSIPWPHPPQDSVHPIGNSWGLFQDYGGTPYLHNGNDIMTPPLWPVTAVRYGYVKKVWTTGNPLYNGITIGDSAGSGFCSGYMYYHIDPNTITVQEGDTVYPGETIGRIVTWPVAEFHHNHFSKNRNSGVIWPSYGTFYKNPLAEFIPDNDSTVPNFLNAISGQKFAICLNNRSTYLNPDSVYGDCDLICRLEDKINHRVWKVAVYKISYSIRDTLGNYVVPLKLSFQFSESIEAYYPGQCRTVYKDDAVCNSNCDYDSLARRLYYIFTNTDGDPLIEGSDSLECWRTSLIPDGPYWIKVMAEDEFGNRVQDSMLVRVKNRPNVWRDVGVLSIVAPGGEIDSGLSFVPACTLYNYGNTTESYRVRMKVGSFYNDTARITNHSPGTKVYLIFPIGNLSVPRGIYPVTCSTELVSDTNRRNDKREGQVLVRVLDAQAGAILSPVDSLRADSLFVPKGLVRNLGNTTVNFPVSFLIQRGVDTLYQKRINITFLPESTALALFPETSFSVLGWYYTQLRTELAGDRYPGNDRISDSFRIYQPPSGVLEGKEREVISNPLKSDFSLLVLEGFNRIEIYNILGEVLYSMTLSGEKSGRIKIPRLPVGIYILNFTGGEKREERKVIIFR</sequence>
<dbReference type="CDD" id="cd12797">
    <property type="entry name" value="M23_peptidase"/>
    <property type="match status" value="1"/>
</dbReference>